<dbReference type="RefSeq" id="XP_002778155.1">
    <property type="nucleotide sequence ID" value="XM_002778109.1"/>
</dbReference>
<keyword evidence="8" id="KW-0966">Cell projection</keyword>
<dbReference type="PANTHER" id="PTHR12086:SF9">
    <property type="entry name" value="EF-HAND DOMAIN-CONTAINING PROTEIN 1"/>
    <property type="match status" value="1"/>
</dbReference>
<keyword evidence="2" id="KW-0963">Cytoplasm</keyword>
<evidence type="ECO:0000256" key="3">
    <source>
        <dbReference type="ARBA" id="ARBA00022737"/>
    </source>
</evidence>
<evidence type="ECO:0000313" key="11">
    <source>
        <dbReference type="EMBL" id="EER09950.1"/>
    </source>
</evidence>
<dbReference type="InterPro" id="IPR002048">
    <property type="entry name" value="EF_hand_dom"/>
</dbReference>
<feature type="domain" description="DM10" evidence="10">
    <location>
        <begin position="92"/>
        <end position="197"/>
    </location>
</feature>
<evidence type="ECO:0008006" key="13">
    <source>
        <dbReference type="Google" id="ProtNLM"/>
    </source>
</evidence>
<dbReference type="GO" id="GO:0005509">
    <property type="term" value="F:calcium ion binding"/>
    <property type="evidence" value="ECO:0007669"/>
    <property type="project" value="InterPro"/>
</dbReference>
<keyword evidence="3" id="KW-0677">Repeat</keyword>
<feature type="domain" description="DM10" evidence="10">
    <location>
        <begin position="269"/>
        <end position="398"/>
    </location>
</feature>
<feature type="domain" description="EF-hand" evidence="9">
    <location>
        <begin position="594"/>
        <end position="629"/>
    </location>
</feature>
<feature type="domain" description="EF-hand" evidence="9">
    <location>
        <begin position="630"/>
        <end position="665"/>
    </location>
</feature>
<evidence type="ECO:0000256" key="5">
    <source>
        <dbReference type="ARBA" id="ARBA00022846"/>
    </source>
</evidence>
<sequence>MASKVELPNLPGYQPKVDRVNHHVHQSWGFDNGQRIEKSIFNRERPKLVEVPRAPEGWRDGEALPKSTTHDVYIAPNGVPDTEQLPAWDALDRHVLRFFGYYKEAVVESNLENYRIRPCILYYYLEDDTMHASEPRQDNSGLSQGMLLKRHRIPTSNGNGFIVAQDLKVGETINIYGKVIQITAVDAFTRTPYQVLKTEQAPNTEIPDDYFALVKKEAMVTETAMPRRISNDAAHRHSSCVGTYEKIYREAMLGGVLPNDRLQQFLENDRKVCRFYAVMDDLKTEQYERRPFTIFYFLSDDTIEIREQYPLNCGRDSFPVFFKRGRVAKGSLCPQQTHTAILRSGGVPVHGPCDPVPPSGCFYKVQDLYVGQTIRLVNNDLFIYDADAFTREYFKSIGRVSSLVELAPKRDVRLPEKTVPRPPTPPYTGYGSWDDSMGSVFSLVPKVPRKDMHKLLINDGKVLRFSAKFSNPEPEDVSRRFVFNYQLCDDTLSIHEPPQRNLGIVTGKFLENGTYLNETTGRLMSPLDLIPGKTVIVFNHSFIITGCDDYTRKYFAKAHPDVQLVVEDEDRAVVPDQESDLSTIIPKLRENLLQQFPRVRDIFRRIDKDHNGVITLDEVREVLANHGFQLNQTDATAILRAFDTNKDGHISYNEFCDAVLEPDYKGYAGEPQPRKPSLFKGDKDYAAAAACRSVEAAETAKIRRAVREVGDVFYKHPTMSHRLIKELCRVSDNQKTDTSQIRLALLRFGFPFDQEEIDRCVW</sequence>
<keyword evidence="5" id="KW-0282">Flagellum</keyword>
<feature type="domain" description="DM10" evidence="10">
    <location>
        <begin position="459"/>
        <end position="559"/>
    </location>
</feature>
<dbReference type="PANTHER" id="PTHR12086">
    <property type="entry name" value="EF-HAND DOMAIN C-TERMINAL CONTAINING PROTEIN"/>
    <property type="match status" value="1"/>
</dbReference>
<protein>
    <recommendedName>
        <fullName evidence="13">EF-hand domain-containing protein</fullName>
    </recommendedName>
</protein>
<evidence type="ECO:0000256" key="7">
    <source>
        <dbReference type="ARBA" id="ARBA00023212"/>
    </source>
</evidence>
<dbReference type="InterPro" id="IPR006602">
    <property type="entry name" value="DM10_dom"/>
</dbReference>
<evidence type="ECO:0000256" key="2">
    <source>
        <dbReference type="ARBA" id="ARBA00022490"/>
    </source>
</evidence>
<dbReference type="GO" id="GO:0060285">
    <property type="term" value="P:cilium-dependent cell motility"/>
    <property type="evidence" value="ECO:0007669"/>
    <property type="project" value="TreeGrafter"/>
</dbReference>
<keyword evidence="7" id="KW-0206">Cytoskeleton</keyword>
<dbReference type="GeneID" id="9038059"/>
<dbReference type="InParanoid" id="C5L092"/>
<reference evidence="11 12" key="1">
    <citation type="submission" date="2008-07" db="EMBL/GenBank/DDBJ databases">
        <authorList>
            <person name="El-Sayed N."/>
            <person name="Caler E."/>
            <person name="Inman J."/>
            <person name="Amedeo P."/>
            <person name="Hass B."/>
            <person name="Wortman J."/>
        </authorList>
    </citation>
    <scope>NUCLEOTIDE SEQUENCE [LARGE SCALE GENOMIC DNA]</scope>
    <source>
        <strain evidence="12">ATCC 50983 / TXsc</strain>
    </source>
</reference>
<dbReference type="Pfam" id="PF06565">
    <property type="entry name" value="DM10_dom"/>
    <property type="match status" value="3"/>
</dbReference>
<gene>
    <name evidence="11" type="ORF">Pmar_PMAR018595</name>
</gene>
<name>C5L092_PERM5</name>
<dbReference type="Gene3D" id="2.30.29.170">
    <property type="match status" value="3"/>
</dbReference>
<accession>C5L092</accession>
<keyword evidence="6" id="KW-0969">Cilium</keyword>
<dbReference type="PROSITE" id="PS00018">
    <property type="entry name" value="EF_HAND_1"/>
    <property type="match status" value="2"/>
</dbReference>
<evidence type="ECO:0000256" key="1">
    <source>
        <dbReference type="ARBA" id="ARBA00004611"/>
    </source>
</evidence>
<dbReference type="OrthoDB" id="10255210at2759"/>
<organism evidence="12">
    <name type="scientific">Perkinsus marinus (strain ATCC 50983 / TXsc)</name>
    <dbReference type="NCBI Taxonomy" id="423536"/>
    <lineage>
        <taxon>Eukaryota</taxon>
        <taxon>Sar</taxon>
        <taxon>Alveolata</taxon>
        <taxon>Perkinsozoa</taxon>
        <taxon>Perkinsea</taxon>
        <taxon>Perkinsida</taxon>
        <taxon>Perkinsidae</taxon>
        <taxon>Perkinsus</taxon>
    </lineage>
</organism>
<keyword evidence="4" id="KW-0106">Calcium</keyword>
<dbReference type="GO" id="GO:0000281">
    <property type="term" value="P:mitotic cytokinesis"/>
    <property type="evidence" value="ECO:0007669"/>
    <property type="project" value="TreeGrafter"/>
</dbReference>
<keyword evidence="12" id="KW-1185">Reference proteome</keyword>
<dbReference type="PROSITE" id="PS51336">
    <property type="entry name" value="DM10"/>
    <property type="match status" value="3"/>
</dbReference>
<dbReference type="GO" id="GO:0072686">
    <property type="term" value="C:mitotic spindle"/>
    <property type="evidence" value="ECO:0007669"/>
    <property type="project" value="TreeGrafter"/>
</dbReference>
<dbReference type="OMA" id="HTRAYME"/>
<dbReference type="InterPro" id="IPR018247">
    <property type="entry name" value="EF_Hand_1_Ca_BS"/>
</dbReference>
<dbReference type="PROSITE" id="PS50222">
    <property type="entry name" value="EF_HAND_2"/>
    <property type="match status" value="2"/>
</dbReference>
<evidence type="ECO:0000256" key="4">
    <source>
        <dbReference type="ARBA" id="ARBA00022837"/>
    </source>
</evidence>
<dbReference type="InterPro" id="IPR040193">
    <property type="entry name" value="EFHC1/EFHC2/EFHB"/>
</dbReference>
<dbReference type="EMBL" id="GG677981">
    <property type="protein sequence ID" value="EER09950.1"/>
    <property type="molecule type" value="Genomic_DNA"/>
</dbReference>
<dbReference type="GO" id="GO:0043014">
    <property type="term" value="F:alpha-tubulin binding"/>
    <property type="evidence" value="ECO:0007669"/>
    <property type="project" value="TreeGrafter"/>
</dbReference>
<dbReference type="Proteomes" id="UP000007800">
    <property type="component" value="Unassembled WGS sequence"/>
</dbReference>
<dbReference type="Gene3D" id="1.10.238.10">
    <property type="entry name" value="EF-hand"/>
    <property type="match status" value="1"/>
</dbReference>
<evidence type="ECO:0000259" key="10">
    <source>
        <dbReference type="PROSITE" id="PS51336"/>
    </source>
</evidence>
<evidence type="ECO:0000313" key="12">
    <source>
        <dbReference type="Proteomes" id="UP000007800"/>
    </source>
</evidence>
<evidence type="ECO:0000256" key="8">
    <source>
        <dbReference type="ARBA" id="ARBA00023273"/>
    </source>
</evidence>
<dbReference type="SUPFAM" id="SSF47473">
    <property type="entry name" value="EF-hand"/>
    <property type="match status" value="1"/>
</dbReference>
<dbReference type="GO" id="GO:0007052">
    <property type="term" value="P:mitotic spindle organization"/>
    <property type="evidence" value="ECO:0007669"/>
    <property type="project" value="TreeGrafter"/>
</dbReference>
<dbReference type="InterPro" id="IPR011992">
    <property type="entry name" value="EF-hand-dom_pair"/>
</dbReference>
<evidence type="ECO:0000256" key="6">
    <source>
        <dbReference type="ARBA" id="ARBA00023069"/>
    </source>
</evidence>
<dbReference type="AlphaFoldDB" id="C5L092"/>
<evidence type="ECO:0000259" key="9">
    <source>
        <dbReference type="PROSITE" id="PS50222"/>
    </source>
</evidence>
<dbReference type="GO" id="GO:0005930">
    <property type="term" value="C:axoneme"/>
    <property type="evidence" value="ECO:0007669"/>
    <property type="project" value="TreeGrafter"/>
</dbReference>
<dbReference type="CDD" id="cd00051">
    <property type="entry name" value="EFh"/>
    <property type="match status" value="1"/>
</dbReference>
<proteinExistence type="predicted"/>
<comment type="subcellular location">
    <subcellularLocation>
        <location evidence="1">Cytoplasm</location>
        <location evidence="1">Cytoskeleton</location>
        <location evidence="1">Flagellum axoneme</location>
    </subcellularLocation>
</comment>
<dbReference type="SMART" id="SM00054">
    <property type="entry name" value="EFh"/>
    <property type="match status" value="2"/>
</dbReference>
<dbReference type="SMART" id="SM00676">
    <property type="entry name" value="DM10"/>
    <property type="match status" value="3"/>
</dbReference>
<dbReference type="FunFam" id="2.30.29.170:FF:000004">
    <property type="entry name" value="EF-hand domain containing 2"/>
    <property type="match status" value="1"/>
</dbReference>
<dbReference type="Pfam" id="PF13499">
    <property type="entry name" value="EF-hand_7"/>
    <property type="match status" value="1"/>
</dbReference>